<comment type="caution">
    <text evidence="2">The sequence shown here is derived from an EMBL/GenBank/DDBJ whole genome shotgun (WGS) entry which is preliminary data.</text>
</comment>
<reference evidence="2 3" key="1">
    <citation type="submission" date="2019-02" db="EMBL/GenBank/DDBJ databases">
        <title>Deep-cultivation of Planctomycetes and their phenomic and genomic characterization uncovers novel biology.</title>
        <authorList>
            <person name="Wiegand S."/>
            <person name="Jogler M."/>
            <person name="Boedeker C."/>
            <person name="Pinto D."/>
            <person name="Vollmers J."/>
            <person name="Rivas-Marin E."/>
            <person name="Kohn T."/>
            <person name="Peeters S.H."/>
            <person name="Heuer A."/>
            <person name="Rast P."/>
            <person name="Oberbeckmann S."/>
            <person name="Bunk B."/>
            <person name="Jeske O."/>
            <person name="Meyerdierks A."/>
            <person name="Storesund J.E."/>
            <person name="Kallscheuer N."/>
            <person name="Luecker S."/>
            <person name="Lage O.M."/>
            <person name="Pohl T."/>
            <person name="Merkel B.J."/>
            <person name="Hornburger P."/>
            <person name="Mueller R.-W."/>
            <person name="Bruemmer F."/>
            <person name="Labrenz M."/>
            <person name="Spormann A.M."/>
            <person name="Op Den Camp H."/>
            <person name="Overmann J."/>
            <person name="Amann R."/>
            <person name="Jetten M.S.M."/>
            <person name="Mascher T."/>
            <person name="Medema M.H."/>
            <person name="Devos D.P."/>
            <person name="Kaster A.-K."/>
            <person name="Ovreas L."/>
            <person name="Rohde M."/>
            <person name="Galperin M.Y."/>
            <person name="Jogler C."/>
        </authorList>
    </citation>
    <scope>NUCLEOTIDE SEQUENCE [LARGE SCALE GENOMIC DNA]</scope>
    <source>
        <strain evidence="2 3">Pla144</strain>
    </source>
</reference>
<gene>
    <name evidence="2" type="ORF">Pla144_05580</name>
</gene>
<dbReference type="Gene3D" id="1.10.287.130">
    <property type="match status" value="1"/>
</dbReference>
<dbReference type="InterPro" id="IPR027417">
    <property type="entry name" value="P-loop_NTPase"/>
</dbReference>
<dbReference type="EMBL" id="SJPS01000001">
    <property type="protein sequence ID" value="TWU29779.1"/>
    <property type="molecule type" value="Genomic_DNA"/>
</dbReference>
<sequence length="426" mass="46025">MDSRQSVSRLPQESQKCTIRRAAGESVPNVAWALLPVSDPTARSGRSIVIITLAACLTTRSRRQLKNSFSGLFVFFVANLDFLLSTEGKPLDLSSPRKTLSIDEYFTGVRSGDTAVLARALTLVESSNPQHQLEAEELLTQLMPFTGKAIRVGITGTPGAGKSTFIEALGLQLVRAGHRVAVLAIDPSSGITGGSILGDKTRMPNLAAEPSAYIRPTASSGTLGGAARCTRESMLVCEAAGYDIVLIETVGVGQSESYVSHMTDCLVALVSPAAGDELQGIKRGLLEVVDLLVVNKADGELRTACEVAARQYRNALETITGSHAQHESKVYTASALENEGVDKVWTAVEQHYNRMQANGTLTTRRQNQNRHWLWAIVEERLRQSIYTHPAVKAIRPQLEQEVLTGAISVESAARRILDAYDLGCEL</sequence>
<proteinExistence type="inferred from homology"/>
<dbReference type="Gene3D" id="3.40.50.300">
    <property type="entry name" value="P-loop containing nucleotide triphosphate hydrolases"/>
    <property type="match status" value="1"/>
</dbReference>
<keyword evidence="2" id="KW-0378">Hydrolase</keyword>
<organism evidence="2 3">
    <name type="scientific">Bythopirellula polymerisocia</name>
    <dbReference type="NCBI Taxonomy" id="2528003"/>
    <lineage>
        <taxon>Bacteria</taxon>
        <taxon>Pseudomonadati</taxon>
        <taxon>Planctomycetota</taxon>
        <taxon>Planctomycetia</taxon>
        <taxon>Pirellulales</taxon>
        <taxon>Lacipirellulaceae</taxon>
        <taxon>Bythopirellula</taxon>
    </lineage>
</organism>
<dbReference type="GO" id="GO:0005737">
    <property type="term" value="C:cytoplasm"/>
    <property type="evidence" value="ECO:0007669"/>
    <property type="project" value="TreeGrafter"/>
</dbReference>
<dbReference type="CDD" id="cd03114">
    <property type="entry name" value="MMAA-like"/>
    <property type="match status" value="1"/>
</dbReference>
<evidence type="ECO:0000313" key="3">
    <source>
        <dbReference type="Proteomes" id="UP000318437"/>
    </source>
</evidence>
<dbReference type="Pfam" id="PF03308">
    <property type="entry name" value="MeaB"/>
    <property type="match status" value="1"/>
</dbReference>
<dbReference type="GO" id="GO:0003924">
    <property type="term" value="F:GTPase activity"/>
    <property type="evidence" value="ECO:0007669"/>
    <property type="project" value="InterPro"/>
</dbReference>
<name>A0A5C6D4J8_9BACT</name>
<dbReference type="NCBIfam" id="NF006958">
    <property type="entry name" value="PRK09435.1"/>
    <property type="match status" value="1"/>
</dbReference>
<dbReference type="PANTHER" id="PTHR23408:SF3">
    <property type="entry name" value="METHYLMALONIC ACIDURIA TYPE A PROTEIN, MITOCHONDRIAL"/>
    <property type="match status" value="1"/>
</dbReference>
<comment type="similarity">
    <text evidence="1">Belongs to the SIMIBI class G3E GTPase family. ArgK/MeaB subfamily.</text>
</comment>
<dbReference type="Gene3D" id="1.20.5.170">
    <property type="match status" value="1"/>
</dbReference>
<dbReference type="InterPro" id="IPR005129">
    <property type="entry name" value="GTPase_ArgK"/>
</dbReference>
<dbReference type="NCBIfam" id="TIGR00750">
    <property type="entry name" value="lao"/>
    <property type="match status" value="1"/>
</dbReference>
<evidence type="ECO:0000256" key="1">
    <source>
        <dbReference type="ARBA" id="ARBA00009625"/>
    </source>
</evidence>
<dbReference type="EC" id="3.6.-.-" evidence="2"/>
<dbReference type="Proteomes" id="UP000318437">
    <property type="component" value="Unassembled WGS sequence"/>
</dbReference>
<accession>A0A5C6D4J8</accession>
<dbReference type="SUPFAM" id="SSF52540">
    <property type="entry name" value="P-loop containing nucleoside triphosphate hydrolases"/>
    <property type="match status" value="1"/>
</dbReference>
<dbReference type="OrthoDB" id="9778292at2"/>
<evidence type="ECO:0000313" key="2">
    <source>
        <dbReference type="EMBL" id="TWU29779.1"/>
    </source>
</evidence>
<keyword evidence="3" id="KW-1185">Reference proteome</keyword>
<dbReference type="GO" id="GO:0005525">
    <property type="term" value="F:GTP binding"/>
    <property type="evidence" value="ECO:0007669"/>
    <property type="project" value="InterPro"/>
</dbReference>
<protein>
    <submittedName>
        <fullName evidence="2">Putative GTPase</fullName>
        <ecNumber evidence="2">3.6.-.-</ecNumber>
    </submittedName>
</protein>
<dbReference type="PANTHER" id="PTHR23408">
    <property type="entry name" value="METHYLMALONYL-COA MUTASE"/>
    <property type="match status" value="1"/>
</dbReference>
<dbReference type="AlphaFoldDB" id="A0A5C6D4J8"/>